<reference evidence="1" key="1">
    <citation type="journal article" date="2021" name="Environ. Microbiol.">
        <title>Gene family expansions and transcriptome signatures uncover fungal adaptations to wood decay.</title>
        <authorList>
            <person name="Hage H."/>
            <person name="Miyauchi S."/>
            <person name="Viragh M."/>
            <person name="Drula E."/>
            <person name="Min B."/>
            <person name="Chaduli D."/>
            <person name="Navarro D."/>
            <person name="Favel A."/>
            <person name="Norest M."/>
            <person name="Lesage-Meessen L."/>
            <person name="Balint B."/>
            <person name="Merenyi Z."/>
            <person name="de Eugenio L."/>
            <person name="Morin E."/>
            <person name="Martinez A.T."/>
            <person name="Baldrian P."/>
            <person name="Stursova M."/>
            <person name="Martinez M.J."/>
            <person name="Novotny C."/>
            <person name="Magnuson J.K."/>
            <person name="Spatafora J.W."/>
            <person name="Maurice S."/>
            <person name="Pangilinan J."/>
            <person name="Andreopoulos W."/>
            <person name="LaButti K."/>
            <person name="Hundley H."/>
            <person name="Na H."/>
            <person name="Kuo A."/>
            <person name="Barry K."/>
            <person name="Lipzen A."/>
            <person name="Henrissat B."/>
            <person name="Riley R."/>
            <person name="Ahrendt S."/>
            <person name="Nagy L.G."/>
            <person name="Grigoriev I.V."/>
            <person name="Martin F."/>
            <person name="Rosso M.N."/>
        </authorList>
    </citation>
    <scope>NUCLEOTIDE SEQUENCE</scope>
    <source>
        <strain evidence="1">CBS 384.51</strain>
    </source>
</reference>
<evidence type="ECO:0000313" key="2">
    <source>
        <dbReference type="Proteomes" id="UP001055072"/>
    </source>
</evidence>
<comment type="caution">
    <text evidence="1">The sequence shown here is derived from an EMBL/GenBank/DDBJ whole genome shotgun (WGS) entry which is preliminary data.</text>
</comment>
<gene>
    <name evidence="1" type="ORF">BDY19DRAFT_996901</name>
</gene>
<dbReference type="Proteomes" id="UP001055072">
    <property type="component" value="Unassembled WGS sequence"/>
</dbReference>
<sequence length="255" mass="29279">MYATSLSVPLPYTFSNTPIKFKAAHSTSAINNNVTRNCKAAMQDIKFSVPVVPLSYFKKNLLPSLHDQLDIASVVNKLWKAGTIRVFRALDTKASSKESPNAKGRWKLFPVDPSDSLDIKLEDRVFRPFARLAESVAKQEKAFSHEIGMDLEPEQMVKFVCNPNMASDFIDRYKSSKPDSYGVLVEHSVDTDDEKAPHWDDVVVPGEFKMRKRDADFNDNNAKMIWSLHRVMRETVYRRFVFGYTIEDADMRLWF</sequence>
<keyword evidence="2" id="KW-1185">Reference proteome</keyword>
<protein>
    <submittedName>
        <fullName evidence="1">Uncharacterized protein</fullName>
    </submittedName>
</protein>
<dbReference type="EMBL" id="MU274932">
    <property type="protein sequence ID" value="KAI0085369.1"/>
    <property type="molecule type" value="Genomic_DNA"/>
</dbReference>
<evidence type="ECO:0000313" key="1">
    <source>
        <dbReference type="EMBL" id="KAI0085369.1"/>
    </source>
</evidence>
<name>A0ACB8TTU4_9APHY</name>
<accession>A0ACB8TTU4</accession>
<proteinExistence type="predicted"/>
<organism evidence="1 2">
    <name type="scientific">Irpex rosettiformis</name>
    <dbReference type="NCBI Taxonomy" id="378272"/>
    <lineage>
        <taxon>Eukaryota</taxon>
        <taxon>Fungi</taxon>
        <taxon>Dikarya</taxon>
        <taxon>Basidiomycota</taxon>
        <taxon>Agaricomycotina</taxon>
        <taxon>Agaricomycetes</taxon>
        <taxon>Polyporales</taxon>
        <taxon>Irpicaceae</taxon>
        <taxon>Irpex</taxon>
    </lineage>
</organism>